<dbReference type="Proteomes" id="UP000238479">
    <property type="component" value="Chromosome 1"/>
</dbReference>
<reference evidence="1 2" key="1">
    <citation type="journal article" date="2018" name="Nat. Genet.">
        <title>The Rosa genome provides new insights in the design of modern roses.</title>
        <authorList>
            <person name="Bendahmane M."/>
        </authorList>
    </citation>
    <scope>NUCLEOTIDE SEQUENCE [LARGE SCALE GENOMIC DNA]</scope>
    <source>
        <strain evidence="2">cv. Old Blush</strain>
    </source>
</reference>
<keyword evidence="2" id="KW-1185">Reference proteome</keyword>
<name>A0A2P6S9A7_ROSCH</name>
<accession>A0A2P6S9A7</accession>
<dbReference type="EMBL" id="PDCK01000039">
    <property type="protein sequence ID" value="PRQ55219.1"/>
    <property type="molecule type" value="Genomic_DNA"/>
</dbReference>
<gene>
    <name evidence="1" type="ORF">RchiOBHm_Chr1g0322171</name>
</gene>
<evidence type="ECO:0000313" key="2">
    <source>
        <dbReference type="Proteomes" id="UP000238479"/>
    </source>
</evidence>
<proteinExistence type="predicted"/>
<evidence type="ECO:0000313" key="1">
    <source>
        <dbReference type="EMBL" id="PRQ55219.1"/>
    </source>
</evidence>
<organism evidence="1 2">
    <name type="scientific">Rosa chinensis</name>
    <name type="common">China rose</name>
    <dbReference type="NCBI Taxonomy" id="74649"/>
    <lineage>
        <taxon>Eukaryota</taxon>
        <taxon>Viridiplantae</taxon>
        <taxon>Streptophyta</taxon>
        <taxon>Embryophyta</taxon>
        <taxon>Tracheophyta</taxon>
        <taxon>Spermatophyta</taxon>
        <taxon>Magnoliopsida</taxon>
        <taxon>eudicotyledons</taxon>
        <taxon>Gunneridae</taxon>
        <taxon>Pentapetalae</taxon>
        <taxon>rosids</taxon>
        <taxon>fabids</taxon>
        <taxon>Rosales</taxon>
        <taxon>Rosaceae</taxon>
        <taxon>Rosoideae</taxon>
        <taxon>Rosoideae incertae sedis</taxon>
        <taxon>Rosa</taxon>
    </lineage>
</organism>
<sequence length="86" mass="9827">MSGSEVMCGRHRDTDWLTEQKIMLRKKIISIFHLIKMQSMGDGMNLQTKKVVQWPQVFNIKTATKGINEALEKTIIAACNHNIVNI</sequence>
<protein>
    <submittedName>
        <fullName evidence="1">Uncharacterized protein</fullName>
    </submittedName>
</protein>
<dbReference type="AlphaFoldDB" id="A0A2P6S9A7"/>
<comment type="caution">
    <text evidence="1">The sequence shown here is derived from an EMBL/GenBank/DDBJ whole genome shotgun (WGS) entry which is preliminary data.</text>
</comment>
<dbReference type="Gramene" id="PRQ55219">
    <property type="protein sequence ID" value="PRQ55219"/>
    <property type="gene ID" value="RchiOBHm_Chr1g0322171"/>
</dbReference>